<dbReference type="Pfam" id="PF03328">
    <property type="entry name" value="HpcH_HpaI"/>
    <property type="match status" value="1"/>
</dbReference>
<evidence type="ECO:0000256" key="1">
    <source>
        <dbReference type="ARBA" id="ARBA00001946"/>
    </source>
</evidence>
<dbReference type="InterPro" id="IPR005000">
    <property type="entry name" value="Aldolase/citrate-lyase_domain"/>
</dbReference>
<keyword evidence="9" id="KW-1185">Reference proteome</keyword>
<comment type="cofactor">
    <cofactor evidence="1">
        <name>Mg(2+)</name>
        <dbReference type="ChEBI" id="CHEBI:18420"/>
    </cofactor>
</comment>
<feature type="domain" description="HpcH/HpaI aldolase/citrate lyase" evidence="7">
    <location>
        <begin position="5"/>
        <end position="213"/>
    </location>
</feature>
<accession>A0A7W8I0Y9</accession>
<feature type="binding site" evidence="6">
    <location>
        <position position="118"/>
    </location>
    <ligand>
        <name>Mg(2+)</name>
        <dbReference type="ChEBI" id="CHEBI:18420"/>
    </ligand>
</feature>
<feature type="binding site" evidence="5">
    <location>
        <position position="65"/>
    </location>
    <ligand>
        <name>substrate</name>
    </ligand>
</feature>
<dbReference type="PIRSF" id="PIRSF015582">
    <property type="entry name" value="Cit_lyase_B"/>
    <property type="match status" value="1"/>
</dbReference>
<protein>
    <submittedName>
        <fullName evidence="8">Citrate lyase subunit beta/citryl-CoA lyase</fullName>
        <ecNumber evidence="8">4.1.3.34</ecNumber>
    </submittedName>
</protein>
<dbReference type="AlphaFoldDB" id="A0A7W8I0Y9"/>
<dbReference type="PANTHER" id="PTHR32308:SF10">
    <property type="entry name" value="CITRATE LYASE SUBUNIT BETA"/>
    <property type="match status" value="1"/>
</dbReference>
<dbReference type="SUPFAM" id="SSF51621">
    <property type="entry name" value="Phosphoenolpyruvate/pyruvate domain"/>
    <property type="match status" value="1"/>
</dbReference>
<dbReference type="InterPro" id="IPR015813">
    <property type="entry name" value="Pyrv/PenolPyrv_kinase-like_dom"/>
</dbReference>
<dbReference type="PANTHER" id="PTHR32308">
    <property type="entry name" value="LYASE BETA SUBUNIT, PUTATIVE (AFU_ORTHOLOGUE AFUA_4G13030)-RELATED"/>
    <property type="match status" value="1"/>
</dbReference>
<dbReference type="GO" id="GO:0000287">
    <property type="term" value="F:magnesium ion binding"/>
    <property type="evidence" value="ECO:0007669"/>
    <property type="project" value="TreeGrafter"/>
</dbReference>
<reference evidence="8 9" key="1">
    <citation type="submission" date="2020-08" db="EMBL/GenBank/DDBJ databases">
        <title>Genomic Encyclopedia of Type Strains, Phase IV (KMG-IV): sequencing the most valuable type-strain genomes for metagenomic binning, comparative biology and taxonomic classification.</title>
        <authorList>
            <person name="Goeker M."/>
        </authorList>
    </citation>
    <scope>NUCLEOTIDE SEQUENCE [LARGE SCALE GENOMIC DNA]</scope>
    <source>
        <strain evidence="8 9">DSM 25335</strain>
    </source>
</reference>
<evidence type="ECO:0000313" key="8">
    <source>
        <dbReference type="EMBL" id="MBB5292532.1"/>
    </source>
</evidence>
<name>A0A7W8I0Y9_9CAUL</name>
<gene>
    <name evidence="8" type="ORF">HNQ67_002056</name>
</gene>
<feature type="binding site" evidence="6">
    <location>
        <position position="145"/>
    </location>
    <ligand>
        <name>Mg(2+)</name>
        <dbReference type="ChEBI" id="CHEBI:18420"/>
    </ligand>
</feature>
<dbReference type="GO" id="GO:0008816">
    <property type="term" value="F:citryl-CoA lyase activity"/>
    <property type="evidence" value="ECO:0007669"/>
    <property type="project" value="UniProtKB-EC"/>
</dbReference>
<dbReference type="InterPro" id="IPR040442">
    <property type="entry name" value="Pyrv_kinase-like_dom_sf"/>
</dbReference>
<dbReference type="EMBL" id="JACHFZ010000004">
    <property type="protein sequence ID" value="MBB5292532.1"/>
    <property type="molecule type" value="Genomic_DNA"/>
</dbReference>
<keyword evidence="3 6" id="KW-0479">Metal-binding</keyword>
<comment type="caution">
    <text evidence="8">The sequence shown here is derived from an EMBL/GenBank/DDBJ whole genome shotgun (WGS) entry which is preliminary data.</text>
</comment>
<evidence type="ECO:0000256" key="2">
    <source>
        <dbReference type="ARBA" id="ARBA00005568"/>
    </source>
</evidence>
<dbReference type="EC" id="4.1.3.34" evidence="8"/>
<proteinExistence type="inferred from homology"/>
<sequence>MDLFRSVLYLPASNARAIEKARGLDCDAVILDLEDAVAPDAKTEARAAAVEALSAGGFRPRVGVRVNGLDTAWGADDLTALSGLQPAFVVAPKIESPEAVRAVADRLSDGVAMWIMIETPLAVLRLDRIAGAGAPLAALMLGLNDFGEQMNLVPGPDRDPLKPWLAALVAAARGHGLLAIDGVVNATDDADQLEAECRQGRAFGFDGKSLIHPNQIAAANAAFSPSPEEVARAREIVAAFAAAGAEGKGAIRVGYRMVERLHLDAAHRLLARHDAASTPPQDTPI</sequence>
<dbReference type="RefSeq" id="WP_183255038.1">
    <property type="nucleotide sequence ID" value="NZ_BAAAFF010000001.1"/>
</dbReference>
<evidence type="ECO:0000256" key="6">
    <source>
        <dbReference type="PIRSR" id="PIRSR015582-2"/>
    </source>
</evidence>
<evidence type="ECO:0000256" key="5">
    <source>
        <dbReference type="PIRSR" id="PIRSR015582-1"/>
    </source>
</evidence>
<dbReference type="InterPro" id="IPR011206">
    <property type="entry name" value="Citrate_lyase_beta/mcl1/mcl2"/>
</dbReference>
<evidence type="ECO:0000259" key="7">
    <source>
        <dbReference type="Pfam" id="PF03328"/>
    </source>
</evidence>
<organism evidence="8 9">
    <name type="scientific">Brevundimonas basaltis</name>
    <dbReference type="NCBI Taxonomy" id="472166"/>
    <lineage>
        <taxon>Bacteria</taxon>
        <taxon>Pseudomonadati</taxon>
        <taxon>Pseudomonadota</taxon>
        <taxon>Alphaproteobacteria</taxon>
        <taxon>Caulobacterales</taxon>
        <taxon>Caulobacteraceae</taxon>
        <taxon>Brevundimonas</taxon>
    </lineage>
</organism>
<dbReference type="Gene3D" id="3.20.20.60">
    <property type="entry name" value="Phosphoenolpyruvate-binding domains"/>
    <property type="match status" value="1"/>
</dbReference>
<comment type="similarity">
    <text evidence="2">Belongs to the HpcH/HpaI aldolase family.</text>
</comment>
<dbReference type="Proteomes" id="UP000566663">
    <property type="component" value="Unassembled WGS sequence"/>
</dbReference>
<evidence type="ECO:0000313" key="9">
    <source>
        <dbReference type="Proteomes" id="UP000566663"/>
    </source>
</evidence>
<keyword evidence="4 6" id="KW-0460">Magnesium</keyword>
<evidence type="ECO:0000256" key="4">
    <source>
        <dbReference type="ARBA" id="ARBA00022842"/>
    </source>
</evidence>
<dbReference type="GO" id="GO:0006107">
    <property type="term" value="P:oxaloacetate metabolic process"/>
    <property type="evidence" value="ECO:0007669"/>
    <property type="project" value="TreeGrafter"/>
</dbReference>
<keyword evidence="8" id="KW-0456">Lyase</keyword>
<evidence type="ECO:0000256" key="3">
    <source>
        <dbReference type="ARBA" id="ARBA00022723"/>
    </source>
</evidence>
<feature type="binding site" evidence="5">
    <location>
        <position position="118"/>
    </location>
    <ligand>
        <name>substrate</name>
    </ligand>
</feature>